<reference evidence="3" key="1">
    <citation type="journal article" date="2019" name="Int. J. Syst. Evol. Microbiol.">
        <title>The Global Catalogue of Microorganisms (GCM) 10K type strain sequencing project: providing services to taxonomists for standard genome sequencing and annotation.</title>
        <authorList>
            <consortium name="The Broad Institute Genomics Platform"/>
            <consortium name="The Broad Institute Genome Sequencing Center for Infectious Disease"/>
            <person name="Wu L."/>
            <person name="Ma J."/>
        </authorList>
    </citation>
    <scope>NUCLEOTIDE SEQUENCE [LARGE SCALE GENOMIC DNA]</scope>
    <source>
        <strain evidence="3">2902at01</strain>
    </source>
</reference>
<dbReference type="Proteomes" id="UP001595868">
    <property type="component" value="Unassembled WGS sequence"/>
</dbReference>
<organism evidence="2 3">
    <name type="scientific">Micromonospora zhanjiangensis</name>
    <dbReference type="NCBI Taxonomy" id="1522057"/>
    <lineage>
        <taxon>Bacteria</taxon>
        <taxon>Bacillati</taxon>
        <taxon>Actinomycetota</taxon>
        <taxon>Actinomycetes</taxon>
        <taxon>Micromonosporales</taxon>
        <taxon>Micromonosporaceae</taxon>
        <taxon>Micromonospora</taxon>
    </lineage>
</organism>
<evidence type="ECO:0000313" key="2">
    <source>
        <dbReference type="EMBL" id="MFC4107103.1"/>
    </source>
</evidence>
<dbReference type="Gene3D" id="3.40.50.1820">
    <property type="entry name" value="alpha/beta hydrolase"/>
    <property type="match status" value="1"/>
</dbReference>
<dbReference type="RefSeq" id="WP_377545658.1">
    <property type="nucleotide sequence ID" value="NZ_JBHSBN010000008.1"/>
</dbReference>
<dbReference type="PANTHER" id="PTHR43798">
    <property type="entry name" value="MONOACYLGLYCEROL LIPASE"/>
    <property type="match status" value="1"/>
</dbReference>
<evidence type="ECO:0000313" key="3">
    <source>
        <dbReference type="Proteomes" id="UP001595868"/>
    </source>
</evidence>
<proteinExistence type="predicted"/>
<dbReference type="Pfam" id="PF12697">
    <property type="entry name" value="Abhydrolase_6"/>
    <property type="match status" value="1"/>
</dbReference>
<sequence>MRDLTVESGPVPIAVRDFGGAGLPVLLLHGAGANLVSMTGLADLLRPAHRVVAVDLRGHGHSGDGRWDWADVLSDLDVVVAALDLKAPAVVGLSLGGMLAALWAARHPECPGAVSLDGNPAPTRPAQLPGLDPERAGAELARLHAAFDAMTTALAAPLGAEQLDQARAGQRAMAQRYGIDPAVWVAAFDRNLSTRDGSTRMRPGPELLGQLRPAMDALDLDPVYRGATCPLLLVQATVDLPEQRPFADLYAAYRRYLAGRIAAAAEANPALRVVHLAGASHAMTAEQPHRIAELITDLLASRG</sequence>
<keyword evidence="3" id="KW-1185">Reference proteome</keyword>
<dbReference type="EMBL" id="JBHSBN010000008">
    <property type="protein sequence ID" value="MFC4107103.1"/>
    <property type="molecule type" value="Genomic_DNA"/>
</dbReference>
<gene>
    <name evidence="2" type="ORF">ACFOX0_14350</name>
</gene>
<evidence type="ECO:0000259" key="1">
    <source>
        <dbReference type="Pfam" id="PF12697"/>
    </source>
</evidence>
<dbReference type="SUPFAM" id="SSF53474">
    <property type="entry name" value="alpha/beta-Hydrolases"/>
    <property type="match status" value="1"/>
</dbReference>
<accession>A0ABV8KM00</accession>
<feature type="domain" description="AB hydrolase-1" evidence="1">
    <location>
        <begin position="25"/>
        <end position="293"/>
    </location>
</feature>
<dbReference type="InterPro" id="IPR029058">
    <property type="entry name" value="AB_hydrolase_fold"/>
</dbReference>
<comment type="caution">
    <text evidence="2">The sequence shown here is derived from an EMBL/GenBank/DDBJ whole genome shotgun (WGS) entry which is preliminary data.</text>
</comment>
<dbReference type="InterPro" id="IPR050266">
    <property type="entry name" value="AB_hydrolase_sf"/>
</dbReference>
<keyword evidence="2" id="KW-0378">Hydrolase</keyword>
<protein>
    <submittedName>
        <fullName evidence="2">Alpha/beta fold hydrolase</fullName>
    </submittedName>
</protein>
<dbReference type="GO" id="GO:0016787">
    <property type="term" value="F:hydrolase activity"/>
    <property type="evidence" value="ECO:0007669"/>
    <property type="project" value="UniProtKB-KW"/>
</dbReference>
<name>A0ABV8KM00_9ACTN</name>
<dbReference type="InterPro" id="IPR000073">
    <property type="entry name" value="AB_hydrolase_1"/>
</dbReference>